<dbReference type="KEGG" id="paur:FGL86_11455"/>
<organism evidence="2 3">
    <name type="scientific">Pistricoccus aurantiacus</name>
    <dbReference type="NCBI Taxonomy" id="1883414"/>
    <lineage>
        <taxon>Bacteria</taxon>
        <taxon>Pseudomonadati</taxon>
        <taxon>Pseudomonadota</taxon>
        <taxon>Gammaproteobacteria</taxon>
        <taxon>Oceanospirillales</taxon>
        <taxon>Halomonadaceae</taxon>
        <taxon>Pistricoccus</taxon>
    </lineage>
</organism>
<dbReference type="EMBL" id="CP042382">
    <property type="protein sequence ID" value="QEA39627.1"/>
    <property type="molecule type" value="Genomic_DNA"/>
</dbReference>
<evidence type="ECO:0000313" key="2">
    <source>
        <dbReference type="EMBL" id="QEA39627.1"/>
    </source>
</evidence>
<reference evidence="2 3" key="1">
    <citation type="submission" date="2019-06" db="EMBL/GenBank/DDBJ databases">
        <title>Genome analyses of bacteria isolated from kimchi.</title>
        <authorList>
            <person name="Lee S."/>
            <person name="Ahn S."/>
            <person name="Roh S."/>
        </authorList>
    </citation>
    <scope>NUCLEOTIDE SEQUENCE [LARGE SCALE GENOMIC DNA]</scope>
    <source>
        <strain evidence="2 3">CBA4606</strain>
    </source>
</reference>
<dbReference type="AlphaFoldDB" id="A0A5B8SUD2"/>
<gene>
    <name evidence="2" type="ORF">FGL86_11455</name>
</gene>
<dbReference type="Pfam" id="PF07511">
    <property type="entry name" value="DUF1525"/>
    <property type="match status" value="1"/>
</dbReference>
<dbReference type="OrthoDB" id="8448784at2"/>
<name>A0A5B8SUD2_9GAMM</name>
<dbReference type="NCBIfam" id="TIGR03757">
    <property type="entry name" value="conj_TIGR03757"/>
    <property type="match status" value="1"/>
</dbReference>
<dbReference type="RefSeq" id="WP_147184676.1">
    <property type="nucleotide sequence ID" value="NZ_CP042382.1"/>
</dbReference>
<evidence type="ECO:0000313" key="3">
    <source>
        <dbReference type="Proteomes" id="UP000321272"/>
    </source>
</evidence>
<keyword evidence="3" id="KW-1185">Reference proteome</keyword>
<feature type="chain" id="PRO_5023054194" evidence="1">
    <location>
        <begin position="30"/>
        <end position="144"/>
    </location>
</feature>
<evidence type="ECO:0000256" key="1">
    <source>
        <dbReference type="SAM" id="SignalP"/>
    </source>
</evidence>
<feature type="signal peptide" evidence="1">
    <location>
        <begin position="1"/>
        <end position="29"/>
    </location>
</feature>
<sequence>MPTASRRPRAVLSSLCLVTVLLWSAGANAGVEVFTIAGEPVIHVPDDAAVIELDAPARLDARLSRDLPTDSERAKQVLQSRMSGPQWRAMLERYRALHLGVARAWMLGIEKVPAVVVDGQYVVYGEPDVGLALEAVERTRGRTP</sequence>
<keyword evidence="1" id="KW-0732">Signal</keyword>
<protein>
    <submittedName>
        <fullName evidence="2">TIGR03757 family integrating conjugative element protein</fullName>
    </submittedName>
</protein>
<proteinExistence type="predicted"/>
<dbReference type="InterPro" id="IPR011090">
    <property type="entry name" value="Integr_conj_element_PFL4709"/>
</dbReference>
<dbReference type="Proteomes" id="UP000321272">
    <property type="component" value="Chromosome"/>
</dbReference>
<accession>A0A5B8SUD2</accession>